<dbReference type="Proteomes" id="UP000663823">
    <property type="component" value="Unassembled WGS sequence"/>
</dbReference>
<sequence>MAESDLDELTNIPRKLSFISIISEDQTNAASKMGIMSMDPLQISSHKNEKNVSIDTIPTFPIAKIYKNLFLLALAFVLIFTAYNGMVLLQSSLNVKNNVGVNSLIITYAFLIFSSIALAGVSMDLFGLKWTIILGEIGYIFYIAANIKPLPVLMYISATLVGLAAAPLWTAKATYLNQIARYHSEHKKQTHEVSVSLFFGIFFALFGTNTIWGNLISYFVLNRSSNAQVINCGIDFDPNAALPSNTTEDVNDTTRYILCGTFAGMGALSMLLLFLTLDSIQLTQKQTMKQLLNKSLEVVLSFRKWKYIDQLFLIPITMWTTIETAFLTAQFTRGFITCLVGIRYVGLVMVCNGICQAISSYVCGRLVKYTGRIFVFVVAALINYAIIIVMFLWSPKADQIVILFVIAGFWGIADAIWQTQVIATYTVLYSETDPSALAKYRLWKSVGFVITYGYSSYVTIRLSLILLLVYLSISMLGYGLVEVHLRWKEHQKKKCAVTNSAVES</sequence>
<evidence type="ECO:0000256" key="4">
    <source>
        <dbReference type="ARBA" id="ARBA00022989"/>
    </source>
</evidence>
<dbReference type="Proteomes" id="UP000663882">
    <property type="component" value="Unassembled WGS sequence"/>
</dbReference>
<comment type="caution">
    <text evidence="7">The sequence shown here is derived from an EMBL/GenBank/DDBJ whole genome shotgun (WGS) entry which is preliminary data.</text>
</comment>
<feature type="transmembrane region" description="Helical" evidence="6">
    <location>
        <begin position="69"/>
        <end position="89"/>
    </location>
</feature>
<name>A0A814MCS1_9BILA</name>
<evidence type="ECO:0000256" key="2">
    <source>
        <dbReference type="ARBA" id="ARBA00009172"/>
    </source>
</evidence>
<accession>A0A814MCS1</accession>
<feature type="transmembrane region" description="Helical" evidence="6">
    <location>
        <begin position="341"/>
        <end position="361"/>
    </location>
</feature>
<protein>
    <recommendedName>
        <fullName evidence="10">UNC93-like protein</fullName>
    </recommendedName>
</protein>
<feature type="transmembrane region" description="Helical" evidence="6">
    <location>
        <begin position="101"/>
        <end position="121"/>
    </location>
</feature>
<dbReference type="GO" id="GO:0016020">
    <property type="term" value="C:membrane"/>
    <property type="evidence" value="ECO:0007669"/>
    <property type="project" value="UniProtKB-SubCell"/>
</dbReference>
<feature type="transmembrane region" description="Helical" evidence="6">
    <location>
        <begin position="128"/>
        <end position="147"/>
    </location>
</feature>
<dbReference type="InterPro" id="IPR051951">
    <property type="entry name" value="UNC-93_regulatory"/>
</dbReference>
<feature type="transmembrane region" description="Helical" evidence="6">
    <location>
        <begin position="197"/>
        <end position="221"/>
    </location>
</feature>
<keyword evidence="4 6" id="KW-1133">Transmembrane helix</keyword>
<dbReference type="EMBL" id="CAJNOO010001003">
    <property type="protein sequence ID" value="CAF1077881.1"/>
    <property type="molecule type" value="Genomic_DNA"/>
</dbReference>
<dbReference type="InterPro" id="IPR036259">
    <property type="entry name" value="MFS_trans_sf"/>
</dbReference>
<dbReference type="Pfam" id="PF05978">
    <property type="entry name" value="UNC-93"/>
    <property type="match status" value="1"/>
</dbReference>
<comment type="subcellular location">
    <subcellularLocation>
        <location evidence="1">Membrane</location>
        <topology evidence="1">Multi-pass membrane protein</topology>
    </subcellularLocation>
</comment>
<feature type="transmembrane region" description="Helical" evidence="6">
    <location>
        <begin position="255"/>
        <end position="277"/>
    </location>
</feature>
<dbReference type="EMBL" id="CAJOAX010001509">
    <property type="protein sequence ID" value="CAF3721682.1"/>
    <property type="molecule type" value="Genomic_DNA"/>
</dbReference>
<evidence type="ECO:0000313" key="7">
    <source>
        <dbReference type="EMBL" id="CAF1077881.1"/>
    </source>
</evidence>
<keyword evidence="3 6" id="KW-0812">Transmembrane</keyword>
<dbReference type="SUPFAM" id="SSF103473">
    <property type="entry name" value="MFS general substrate transporter"/>
    <property type="match status" value="1"/>
</dbReference>
<evidence type="ECO:0000256" key="1">
    <source>
        <dbReference type="ARBA" id="ARBA00004141"/>
    </source>
</evidence>
<reference evidence="7" key="1">
    <citation type="submission" date="2021-02" db="EMBL/GenBank/DDBJ databases">
        <authorList>
            <person name="Nowell W R."/>
        </authorList>
    </citation>
    <scope>NUCLEOTIDE SEQUENCE</scope>
</reference>
<feature type="transmembrane region" description="Helical" evidence="6">
    <location>
        <begin position="153"/>
        <end position="176"/>
    </location>
</feature>
<keyword evidence="5 6" id="KW-0472">Membrane</keyword>
<dbReference type="AlphaFoldDB" id="A0A814MCS1"/>
<evidence type="ECO:0008006" key="10">
    <source>
        <dbReference type="Google" id="ProtNLM"/>
    </source>
</evidence>
<proteinExistence type="inferred from homology"/>
<evidence type="ECO:0000313" key="8">
    <source>
        <dbReference type="EMBL" id="CAF3721682.1"/>
    </source>
</evidence>
<dbReference type="PANTHER" id="PTHR19444">
    <property type="entry name" value="UNC-93 RELATED"/>
    <property type="match status" value="1"/>
</dbReference>
<dbReference type="OrthoDB" id="78663at2759"/>
<dbReference type="Gene3D" id="1.20.1250.20">
    <property type="entry name" value="MFS general substrate transporter like domains"/>
    <property type="match status" value="1"/>
</dbReference>
<evidence type="ECO:0000256" key="5">
    <source>
        <dbReference type="ARBA" id="ARBA00023136"/>
    </source>
</evidence>
<organism evidence="7 9">
    <name type="scientific">Rotaria sordida</name>
    <dbReference type="NCBI Taxonomy" id="392033"/>
    <lineage>
        <taxon>Eukaryota</taxon>
        <taxon>Metazoa</taxon>
        <taxon>Spiralia</taxon>
        <taxon>Gnathifera</taxon>
        <taxon>Rotifera</taxon>
        <taxon>Eurotatoria</taxon>
        <taxon>Bdelloidea</taxon>
        <taxon>Philodinida</taxon>
        <taxon>Philodinidae</taxon>
        <taxon>Rotaria</taxon>
    </lineage>
</organism>
<feature type="transmembrane region" description="Helical" evidence="6">
    <location>
        <begin position="400"/>
        <end position="428"/>
    </location>
</feature>
<gene>
    <name evidence="8" type="ORF">OTI717_LOCUS13868</name>
    <name evidence="7" type="ORF">RFH988_LOCUS18125</name>
</gene>
<dbReference type="InterPro" id="IPR010291">
    <property type="entry name" value="Ion_channel_UNC-93"/>
</dbReference>
<feature type="transmembrane region" description="Helical" evidence="6">
    <location>
        <begin position="373"/>
        <end position="394"/>
    </location>
</feature>
<feature type="transmembrane region" description="Helical" evidence="6">
    <location>
        <begin position="464"/>
        <end position="485"/>
    </location>
</feature>
<dbReference type="PANTHER" id="PTHR19444:SF13">
    <property type="entry name" value="PROTEIN UNC-93 HOMOLOG A"/>
    <property type="match status" value="1"/>
</dbReference>
<evidence type="ECO:0000313" key="9">
    <source>
        <dbReference type="Proteomes" id="UP000663882"/>
    </source>
</evidence>
<evidence type="ECO:0000256" key="6">
    <source>
        <dbReference type="SAM" id="Phobius"/>
    </source>
</evidence>
<evidence type="ECO:0000256" key="3">
    <source>
        <dbReference type="ARBA" id="ARBA00022692"/>
    </source>
</evidence>
<comment type="similarity">
    <text evidence="2">Belongs to the unc-93 family.</text>
</comment>